<dbReference type="Pfam" id="PF00078">
    <property type="entry name" value="RVT_1"/>
    <property type="match status" value="1"/>
</dbReference>
<dbReference type="InterPro" id="IPR000477">
    <property type="entry name" value="RT_dom"/>
</dbReference>
<dbReference type="AlphaFoldDB" id="A0A9W2ZU64"/>
<feature type="domain" description="Reverse transcriptase" evidence="2">
    <location>
        <begin position="224"/>
        <end position="345"/>
    </location>
</feature>
<evidence type="ECO:0000256" key="1">
    <source>
        <dbReference type="SAM" id="MobiDB-lite"/>
    </source>
</evidence>
<dbReference type="OMA" id="FANDICL"/>
<dbReference type="RefSeq" id="XP_055878515.1">
    <property type="nucleotide sequence ID" value="XM_056022540.1"/>
</dbReference>
<dbReference type="PANTHER" id="PTHR47027">
    <property type="entry name" value="REVERSE TRANSCRIPTASE DOMAIN-CONTAINING PROTEIN"/>
    <property type="match status" value="1"/>
</dbReference>
<dbReference type="OrthoDB" id="10070415at2759"/>
<dbReference type="PANTHER" id="PTHR47027:SF25">
    <property type="entry name" value="REVERSE TRANSCRIPTASE DOMAIN-CONTAINING PROTEIN"/>
    <property type="match status" value="1"/>
</dbReference>
<dbReference type="InterPro" id="IPR036397">
    <property type="entry name" value="RNaseH_sf"/>
</dbReference>
<organism evidence="3 4">
    <name type="scientific">Biomphalaria glabrata</name>
    <name type="common">Bloodfluke planorb</name>
    <name type="synonym">Freshwater snail</name>
    <dbReference type="NCBI Taxonomy" id="6526"/>
    <lineage>
        <taxon>Eukaryota</taxon>
        <taxon>Metazoa</taxon>
        <taxon>Spiralia</taxon>
        <taxon>Lophotrochozoa</taxon>
        <taxon>Mollusca</taxon>
        <taxon>Gastropoda</taxon>
        <taxon>Heterobranchia</taxon>
        <taxon>Euthyneura</taxon>
        <taxon>Panpulmonata</taxon>
        <taxon>Hygrophila</taxon>
        <taxon>Lymnaeoidea</taxon>
        <taxon>Planorbidae</taxon>
        <taxon>Biomphalaria</taxon>
    </lineage>
</organism>
<sequence>MFCDVHKGRSGQPRTATNDESTTAVLKLFQRSPQKSLRQAARESDVSASTVLNILRKGKFRLYIARLVQQLSDDDPDRRLEFCEWVQERVRCDSGFMGGIIWSDEAQFKLNGTVNRHNCEYWAEDNPRITVEKAVKLPGHLFLLNDFEELHVALAYNVHKRNKGEIIKAIKNAKNGKAPGPDGIPVEALKADPKISAEMLLCKIWEQEKVPKFWKLGYLIKLLKKGDLTQCNNWRGIMLLSFLSKVLTRIILECLKDALDKRLRPEQAGFCKEKSCTDYIATLRIIIEQSIEWQSPLYMTFVDFEKAFDSIDREVIWRLMNYYGISTKFTNIIKQLYDDSSCQVHNEDLDFANDICLLSHTQQNAQTKLTRLSEIAKKTRLLINKKKTEVMRINNRQENPIMLQGENILDKDHFTYLGSRVGKDGKDDDDILIRINKARFAFSTLQTVWRSKALSLHNKKDTNL</sequence>
<evidence type="ECO:0000313" key="4">
    <source>
        <dbReference type="RefSeq" id="XP_055878515.1"/>
    </source>
</evidence>
<reference evidence="4" key="1">
    <citation type="submission" date="2025-08" db="UniProtKB">
        <authorList>
            <consortium name="RefSeq"/>
        </authorList>
    </citation>
    <scope>IDENTIFICATION</scope>
</reference>
<dbReference type="GeneID" id="106074981"/>
<protein>
    <submittedName>
        <fullName evidence="4">Uncharacterized protein LOC106074981</fullName>
    </submittedName>
</protein>
<keyword evidence="3" id="KW-1185">Reference proteome</keyword>
<dbReference type="Proteomes" id="UP001165740">
    <property type="component" value="Chromosome 1"/>
</dbReference>
<feature type="region of interest" description="Disordered" evidence="1">
    <location>
        <begin position="1"/>
        <end position="20"/>
    </location>
</feature>
<accession>A0A9W2ZU64</accession>
<dbReference type="GO" id="GO:0003676">
    <property type="term" value="F:nucleic acid binding"/>
    <property type="evidence" value="ECO:0007669"/>
    <property type="project" value="InterPro"/>
</dbReference>
<proteinExistence type="predicted"/>
<name>A0A9W2ZU64_BIOGL</name>
<gene>
    <name evidence="4" type="primary">LOC106074981</name>
</gene>
<dbReference type="Gene3D" id="3.30.420.10">
    <property type="entry name" value="Ribonuclease H-like superfamily/Ribonuclease H"/>
    <property type="match status" value="1"/>
</dbReference>
<evidence type="ECO:0000313" key="3">
    <source>
        <dbReference type="Proteomes" id="UP001165740"/>
    </source>
</evidence>
<dbReference type="CDD" id="cd01650">
    <property type="entry name" value="RT_nLTR_like"/>
    <property type="match status" value="1"/>
</dbReference>
<evidence type="ECO:0000259" key="2">
    <source>
        <dbReference type="Pfam" id="PF00078"/>
    </source>
</evidence>